<dbReference type="PANTHER" id="PTHR19920:SF0">
    <property type="entry name" value="CYTOSOLIC IRON-SULFUR PROTEIN ASSEMBLY PROTEIN CIAO1-RELATED"/>
    <property type="match status" value="1"/>
</dbReference>
<dbReference type="RefSeq" id="XP_001433478.1">
    <property type="nucleotide sequence ID" value="XM_001433441.1"/>
</dbReference>
<accession>A0C5L4</accession>
<dbReference type="GO" id="GO:0097361">
    <property type="term" value="C:cytosolic [4Fe-4S] assembly targeting complex"/>
    <property type="evidence" value="ECO:0000318"/>
    <property type="project" value="GO_Central"/>
</dbReference>
<dbReference type="HOGENOM" id="CLU_019203_2_1_1"/>
<evidence type="ECO:0000313" key="1">
    <source>
        <dbReference type="EMBL" id="CAK66081.1"/>
    </source>
</evidence>
<dbReference type="AlphaFoldDB" id="A0C5L4"/>
<reference evidence="1 2" key="1">
    <citation type="journal article" date="2006" name="Nature">
        <title>Global trends of whole-genome duplications revealed by the ciliate Paramecium tetraurelia.</title>
        <authorList>
            <consortium name="Genoscope"/>
            <person name="Aury J.-M."/>
            <person name="Jaillon O."/>
            <person name="Duret L."/>
            <person name="Noel B."/>
            <person name="Jubin C."/>
            <person name="Porcel B.M."/>
            <person name="Segurens B."/>
            <person name="Daubin V."/>
            <person name="Anthouard V."/>
            <person name="Aiach N."/>
            <person name="Arnaiz O."/>
            <person name="Billaut A."/>
            <person name="Beisson J."/>
            <person name="Blanc I."/>
            <person name="Bouhouche K."/>
            <person name="Camara F."/>
            <person name="Duharcourt S."/>
            <person name="Guigo R."/>
            <person name="Gogendeau D."/>
            <person name="Katinka M."/>
            <person name="Keller A.-M."/>
            <person name="Kissmehl R."/>
            <person name="Klotz C."/>
            <person name="Koll F."/>
            <person name="Le Moue A."/>
            <person name="Lepere C."/>
            <person name="Malinsky S."/>
            <person name="Nowacki M."/>
            <person name="Nowak J.K."/>
            <person name="Plattner H."/>
            <person name="Poulain J."/>
            <person name="Ruiz F."/>
            <person name="Serrano V."/>
            <person name="Zagulski M."/>
            <person name="Dessen P."/>
            <person name="Betermier M."/>
            <person name="Weissenbach J."/>
            <person name="Scarpelli C."/>
            <person name="Schachter V."/>
            <person name="Sperling L."/>
            <person name="Meyer E."/>
            <person name="Cohen J."/>
            <person name="Wincker P."/>
        </authorList>
    </citation>
    <scope>NUCLEOTIDE SEQUENCE [LARGE SCALE GENOMIC DNA]</scope>
    <source>
        <strain evidence="1 2">Stock d4-2</strain>
    </source>
</reference>
<dbReference type="GeneID" id="5019263"/>
<dbReference type="OrthoDB" id="10387684at2759"/>
<proteinExistence type="predicted"/>
<dbReference type="SMART" id="SM00320">
    <property type="entry name" value="WD40"/>
    <property type="match status" value="4"/>
</dbReference>
<keyword evidence="2" id="KW-1185">Reference proteome</keyword>
<dbReference type="Proteomes" id="UP000000600">
    <property type="component" value="Unassembled WGS sequence"/>
</dbReference>
<dbReference type="InParanoid" id="A0C5L4"/>
<gene>
    <name evidence="1" type="ORF">GSPATT00035210001</name>
</gene>
<dbReference type="InterPro" id="IPR015943">
    <property type="entry name" value="WD40/YVTN_repeat-like_dom_sf"/>
</dbReference>
<dbReference type="STRING" id="5888.A0C5L4"/>
<dbReference type="Gene3D" id="2.130.10.10">
    <property type="entry name" value="YVTN repeat-like/Quinoprotein amine dehydrogenase"/>
    <property type="match status" value="1"/>
</dbReference>
<sequence>MEKKKFSMKENICNEHNKKIIAADISPNFKGEKRIVCKICLETLREKMEISGLDSVKSIIENKLQINREKLYKRINDNITKFNELKEKCESFRQNMLTKLNTIEQILNVWDTYFASMKDKILEYSLIDEVQQIGKNEESKYEKELINQIILNKQSFEKKLSAQFSKESDYNDLQLILKEVVNIDYSGCYNQQKKKIIIREQKININKIGDLKEQKEQCRAVAFNNQGSIMISTLDSFIKVWEFKDGHLKLMQTLKGHENFVQYLFFLKLKNNFISSSDQTIKTWFFNSQWSCQQTICLNNFSFTCISTDLKEEQIFFGSTDNSIQVWQFNEQDQLSKKYDLKKHDRLVSSLSLNELETILVSCAKDSAISGVQGQEQIIVWEKIQSQQNRFQFKHFVTQVFKINRPQLKFIDEDRFILISENYHSAFLFQDLEGQITQFVDLVFQDQPQRLFPILYNKDKQLLYFKLQSFIYILNSKLELQSFLRSNGIKVQGAVTNDGKYLVFWDEKHQGYQTFQISYP</sequence>
<dbReference type="PANTHER" id="PTHR19920">
    <property type="entry name" value="WD40 PROTEIN CIAO1"/>
    <property type="match status" value="1"/>
</dbReference>
<name>A0C5L4_PARTE</name>
<organism evidence="1 2">
    <name type="scientific">Paramecium tetraurelia</name>
    <dbReference type="NCBI Taxonomy" id="5888"/>
    <lineage>
        <taxon>Eukaryota</taxon>
        <taxon>Sar</taxon>
        <taxon>Alveolata</taxon>
        <taxon>Ciliophora</taxon>
        <taxon>Intramacronucleata</taxon>
        <taxon>Oligohymenophorea</taxon>
        <taxon>Peniculida</taxon>
        <taxon>Parameciidae</taxon>
        <taxon>Paramecium</taxon>
    </lineage>
</organism>
<dbReference type="eggNOG" id="KOG0292">
    <property type="taxonomic scope" value="Eukaryota"/>
</dbReference>
<dbReference type="KEGG" id="ptm:GSPATT00035210001"/>
<dbReference type="Pfam" id="PF00400">
    <property type="entry name" value="WD40"/>
    <property type="match status" value="1"/>
</dbReference>
<dbReference type="InterPro" id="IPR001680">
    <property type="entry name" value="WD40_rpt"/>
</dbReference>
<dbReference type="InterPro" id="IPR036322">
    <property type="entry name" value="WD40_repeat_dom_sf"/>
</dbReference>
<dbReference type="GO" id="GO:0016226">
    <property type="term" value="P:iron-sulfur cluster assembly"/>
    <property type="evidence" value="ECO:0000318"/>
    <property type="project" value="GO_Central"/>
</dbReference>
<protein>
    <submittedName>
        <fullName evidence="1">Uncharacterized protein</fullName>
    </submittedName>
</protein>
<dbReference type="OMA" id="NQGSIMI"/>
<dbReference type="EMBL" id="CT868042">
    <property type="protein sequence ID" value="CAK66081.1"/>
    <property type="molecule type" value="Genomic_DNA"/>
</dbReference>
<dbReference type="SUPFAM" id="SSF50978">
    <property type="entry name" value="WD40 repeat-like"/>
    <property type="match status" value="1"/>
</dbReference>
<evidence type="ECO:0000313" key="2">
    <source>
        <dbReference type="Proteomes" id="UP000000600"/>
    </source>
</evidence>